<evidence type="ECO:0000313" key="6">
    <source>
        <dbReference type="Proteomes" id="UP000464262"/>
    </source>
</evidence>
<dbReference type="KEGG" id="vas:GT360_06630"/>
<keyword evidence="6" id="KW-1185">Reference proteome</keyword>
<organism evidence="5 6">
    <name type="scientific">Vibrio astriarenae</name>
    <dbReference type="NCBI Taxonomy" id="1481923"/>
    <lineage>
        <taxon>Bacteria</taxon>
        <taxon>Pseudomonadati</taxon>
        <taxon>Pseudomonadota</taxon>
        <taxon>Gammaproteobacteria</taxon>
        <taxon>Vibrionales</taxon>
        <taxon>Vibrionaceae</taxon>
        <taxon>Vibrio</taxon>
    </lineage>
</organism>
<proteinExistence type="predicted"/>
<keyword evidence="1" id="KW-0805">Transcription regulation</keyword>
<dbReference type="InterPro" id="IPR039422">
    <property type="entry name" value="MarR/SlyA-like"/>
</dbReference>
<dbReference type="PANTHER" id="PTHR33164:SF102">
    <property type="entry name" value="TRANSCRIPTIONAL REGULATORY PROTEIN"/>
    <property type="match status" value="1"/>
</dbReference>
<name>A0A7Z2T2K4_9VIBR</name>
<dbReference type="GO" id="GO:0003700">
    <property type="term" value="F:DNA-binding transcription factor activity"/>
    <property type="evidence" value="ECO:0007669"/>
    <property type="project" value="InterPro"/>
</dbReference>
<dbReference type="AlphaFoldDB" id="A0A7Z2T2K4"/>
<dbReference type="Gene3D" id="1.10.10.10">
    <property type="entry name" value="Winged helix-like DNA-binding domain superfamily/Winged helix DNA-binding domain"/>
    <property type="match status" value="1"/>
</dbReference>
<dbReference type="SUPFAM" id="SSF46785">
    <property type="entry name" value="Winged helix' DNA-binding domain"/>
    <property type="match status" value="1"/>
</dbReference>
<dbReference type="PROSITE" id="PS01117">
    <property type="entry name" value="HTH_MARR_1"/>
    <property type="match status" value="1"/>
</dbReference>
<dbReference type="InterPro" id="IPR036388">
    <property type="entry name" value="WH-like_DNA-bd_sf"/>
</dbReference>
<dbReference type="RefSeq" id="WP_164648111.1">
    <property type="nucleotide sequence ID" value="NZ_CP047475.1"/>
</dbReference>
<dbReference type="SMART" id="SM00347">
    <property type="entry name" value="HTH_MARR"/>
    <property type="match status" value="1"/>
</dbReference>
<evidence type="ECO:0000256" key="2">
    <source>
        <dbReference type="ARBA" id="ARBA00023125"/>
    </source>
</evidence>
<dbReference type="Pfam" id="PF01047">
    <property type="entry name" value="MarR"/>
    <property type="match status" value="1"/>
</dbReference>
<reference evidence="5 6" key="1">
    <citation type="submission" date="2020-01" db="EMBL/GenBank/DDBJ databases">
        <title>Whole genome and functional gene identification of agarase of Vibrio HN897.</title>
        <authorList>
            <person name="Liu Y."/>
            <person name="Zhao Z."/>
        </authorList>
    </citation>
    <scope>NUCLEOTIDE SEQUENCE [LARGE SCALE GENOMIC DNA]</scope>
    <source>
        <strain evidence="5 6">HN897</strain>
    </source>
</reference>
<evidence type="ECO:0000259" key="4">
    <source>
        <dbReference type="PROSITE" id="PS50995"/>
    </source>
</evidence>
<dbReference type="InterPro" id="IPR000835">
    <property type="entry name" value="HTH_MarR-typ"/>
</dbReference>
<evidence type="ECO:0000256" key="1">
    <source>
        <dbReference type="ARBA" id="ARBA00023015"/>
    </source>
</evidence>
<dbReference type="InterPro" id="IPR036390">
    <property type="entry name" value="WH_DNA-bd_sf"/>
</dbReference>
<protein>
    <submittedName>
        <fullName evidence="5">MarR family transcriptional regulator</fullName>
    </submittedName>
</protein>
<gene>
    <name evidence="5" type="ORF">GT360_06630</name>
</gene>
<keyword evidence="2" id="KW-0238">DNA-binding</keyword>
<sequence>MSQATTLEGLFGLAHAVKREMHHQIELLGLPITPMHMRVLKIISKTQDCTANHIVQFLSRDKAQVTRLLKPLLDEGLLDKAANPEDKRSAFLLVTEQGRTLVERIADVEQALISKMTSGVAENELQSYLKVANQMKKNLS</sequence>
<dbReference type="PRINTS" id="PR00598">
    <property type="entry name" value="HTHMARR"/>
</dbReference>
<dbReference type="GO" id="GO:0006950">
    <property type="term" value="P:response to stress"/>
    <property type="evidence" value="ECO:0007669"/>
    <property type="project" value="TreeGrafter"/>
</dbReference>
<feature type="domain" description="HTH marR-type" evidence="4">
    <location>
        <begin position="3"/>
        <end position="137"/>
    </location>
</feature>
<dbReference type="InterPro" id="IPR023187">
    <property type="entry name" value="Tscrpt_reg_MarR-type_CS"/>
</dbReference>
<dbReference type="Proteomes" id="UP000464262">
    <property type="component" value="Chromosome 1"/>
</dbReference>
<keyword evidence="3" id="KW-0804">Transcription</keyword>
<dbReference type="PANTHER" id="PTHR33164">
    <property type="entry name" value="TRANSCRIPTIONAL REGULATOR, MARR FAMILY"/>
    <property type="match status" value="1"/>
</dbReference>
<dbReference type="EMBL" id="CP047475">
    <property type="protein sequence ID" value="QIA63208.1"/>
    <property type="molecule type" value="Genomic_DNA"/>
</dbReference>
<dbReference type="GO" id="GO:0003677">
    <property type="term" value="F:DNA binding"/>
    <property type="evidence" value="ECO:0007669"/>
    <property type="project" value="UniProtKB-KW"/>
</dbReference>
<evidence type="ECO:0000313" key="5">
    <source>
        <dbReference type="EMBL" id="QIA63208.1"/>
    </source>
</evidence>
<evidence type="ECO:0000256" key="3">
    <source>
        <dbReference type="ARBA" id="ARBA00023163"/>
    </source>
</evidence>
<accession>A0A7Z2T2K4</accession>
<dbReference type="PROSITE" id="PS50995">
    <property type="entry name" value="HTH_MARR_2"/>
    <property type="match status" value="1"/>
</dbReference>